<evidence type="ECO:0000256" key="2">
    <source>
        <dbReference type="ARBA" id="ARBA00009695"/>
    </source>
</evidence>
<dbReference type="EMBL" id="JAVRHS010000011">
    <property type="protein sequence ID" value="MDT0576820.1"/>
    <property type="molecule type" value="Genomic_DNA"/>
</dbReference>
<evidence type="ECO:0000313" key="7">
    <source>
        <dbReference type="Proteomes" id="UP001259803"/>
    </source>
</evidence>
<evidence type="ECO:0000256" key="1">
    <source>
        <dbReference type="ARBA" id="ARBA00004496"/>
    </source>
</evidence>
<protein>
    <recommendedName>
        <fullName evidence="3">Regulatory protein RecX</fullName>
    </recommendedName>
</protein>
<evidence type="ECO:0000259" key="5">
    <source>
        <dbReference type="Pfam" id="PF02631"/>
    </source>
</evidence>
<sequence length="228" mass="25774">MPVFIFNAAVMWHRLILMDRDQSRYSDRRKGARAAPPLTTARLEEMALAYVARFATTGRKLQDYCLRKIRERGWTAEEPPVDLDALVARFVANGWIDDEQFAKAKTSSLLRQGYGKRRIAAVLDAAGVAKDDRAAFAPSRMRAAALRLARKRRFGPFGKEGHPPEDRKTREKQLAAMLRAGHDLESARTIINASDVATAQQWVEQMDLAEADITEGDQECLRSWNEDD</sequence>
<reference evidence="6 7" key="1">
    <citation type="submission" date="2023-09" db="EMBL/GenBank/DDBJ databases">
        <authorList>
            <person name="Rey-Velasco X."/>
        </authorList>
    </citation>
    <scope>NUCLEOTIDE SEQUENCE [LARGE SCALE GENOMIC DNA]</scope>
    <source>
        <strain evidence="6 7">F390</strain>
    </source>
</reference>
<dbReference type="Gene3D" id="1.10.10.10">
    <property type="entry name" value="Winged helix-like DNA-binding domain superfamily/Winged helix DNA-binding domain"/>
    <property type="match status" value="1"/>
</dbReference>
<organism evidence="6 7">
    <name type="scientific">Croceicoccus esteveae</name>
    <dbReference type="NCBI Taxonomy" id="3075597"/>
    <lineage>
        <taxon>Bacteria</taxon>
        <taxon>Pseudomonadati</taxon>
        <taxon>Pseudomonadota</taxon>
        <taxon>Alphaproteobacteria</taxon>
        <taxon>Sphingomonadales</taxon>
        <taxon>Erythrobacteraceae</taxon>
        <taxon>Croceicoccus</taxon>
    </lineage>
</organism>
<dbReference type="Proteomes" id="UP001259803">
    <property type="component" value="Unassembled WGS sequence"/>
</dbReference>
<dbReference type="InterPro" id="IPR036388">
    <property type="entry name" value="WH-like_DNA-bd_sf"/>
</dbReference>
<evidence type="ECO:0000256" key="4">
    <source>
        <dbReference type="ARBA" id="ARBA00022490"/>
    </source>
</evidence>
<keyword evidence="4" id="KW-0963">Cytoplasm</keyword>
<name>A0ABU2ZJN3_9SPHN</name>
<gene>
    <name evidence="6" type="ORF">RM533_11610</name>
</gene>
<evidence type="ECO:0000256" key="3">
    <source>
        <dbReference type="ARBA" id="ARBA00018111"/>
    </source>
</evidence>
<proteinExistence type="inferred from homology"/>
<keyword evidence="7" id="KW-1185">Reference proteome</keyword>
<dbReference type="Pfam" id="PF02631">
    <property type="entry name" value="RecX_HTH2"/>
    <property type="match status" value="1"/>
</dbReference>
<comment type="caution">
    <text evidence="6">The sequence shown here is derived from an EMBL/GenBank/DDBJ whole genome shotgun (WGS) entry which is preliminary data.</text>
</comment>
<accession>A0ABU2ZJN3</accession>
<dbReference type="InterPro" id="IPR053924">
    <property type="entry name" value="RecX_HTH_2nd"/>
</dbReference>
<feature type="domain" description="RecX second three-helical" evidence="5">
    <location>
        <begin position="97"/>
        <end position="133"/>
    </location>
</feature>
<comment type="subcellular location">
    <subcellularLocation>
        <location evidence="1">Cytoplasm</location>
    </subcellularLocation>
</comment>
<evidence type="ECO:0000313" key="6">
    <source>
        <dbReference type="EMBL" id="MDT0576820.1"/>
    </source>
</evidence>
<dbReference type="RefSeq" id="WP_311341388.1">
    <property type="nucleotide sequence ID" value="NZ_JAVRHS010000011.1"/>
</dbReference>
<comment type="similarity">
    <text evidence="2">Belongs to the RecX family.</text>
</comment>